<reference evidence="1" key="1">
    <citation type="submission" date="2015-10" db="EMBL/GenBank/DDBJ databases">
        <authorList>
            <person name="Gilbert D.G."/>
        </authorList>
    </citation>
    <scope>NUCLEOTIDE SEQUENCE</scope>
    <source>
        <strain evidence="1">Phyl III-seqv23</strain>
    </source>
</reference>
<evidence type="ECO:0000313" key="1">
    <source>
        <dbReference type="EMBL" id="CUV11251.1"/>
    </source>
</evidence>
<dbReference type="PATRIC" id="fig|305.106.peg.1582"/>
<name>A0A0S4TNN8_RALSL</name>
<organism evidence="1">
    <name type="scientific">Ralstonia solanacearum</name>
    <name type="common">Pseudomonas solanacearum</name>
    <dbReference type="NCBI Taxonomy" id="305"/>
    <lineage>
        <taxon>Bacteria</taxon>
        <taxon>Pseudomonadati</taxon>
        <taxon>Pseudomonadota</taxon>
        <taxon>Betaproteobacteria</taxon>
        <taxon>Burkholderiales</taxon>
        <taxon>Burkholderiaceae</taxon>
        <taxon>Ralstonia</taxon>
        <taxon>Ralstonia solanacearum species complex</taxon>
    </lineage>
</organism>
<gene>
    <name evidence="1" type="ORF">RUN39_v1_70119</name>
</gene>
<dbReference type="EMBL" id="LN899819">
    <property type="protein sequence ID" value="CUV11251.1"/>
    <property type="molecule type" value="Genomic_DNA"/>
</dbReference>
<protein>
    <submittedName>
        <fullName evidence="1">Uncharacterized protein</fullName>
    </submittedName>
</protein>
<proteinExistence type="predicted"/>
<sequence>MELPESLHRWRDWLDWFAADLQPEVGTLIKRLHPLLGTFLGTRLAGAQAPSGLGNLSRRGAYDRLLSSEWLLAQDMPDEFLRRAAGGEHLFLAPPTHSPQADRLIVALFDAGPLQLGAPRLAHLALWVLLARRARDAGGELRWGILQSDPALHAATEAAHLRSLLKARTFGLATAAHHQAWQAWLAEHAPRPGECWLIGQEADAGVGGPAWTHGVHVRQALTEAAIDVRIRSASTERKLTVSLPPAAIAVRLLKGWFQHETAVAAGMPGLSPHRLATLYPPLLSMQGTHVAVPTLDAPGAMIFHIPKAREAHAAKPRRYRWGPGQQPLAAAFLKKRFCALLSDSGTLHFWQPNRIDTRTRPSRDAFDAPPGRRGLLPAAWLNGLGGDCVCVLDLSGRLAYWRVKGASSAGRQEDDGLQYLASGVIGMAQVHDGVLVYLQRDEGMLVLHRWRALEDGRRWGLGAAADVAEVLFGGGQLWREHFGACAVRKGAQPEQVWTLYSPVQGDSLGFGSVVVCLPAGWRAIGIAQAQGSLVFRLITLDAGRTRLALHGAGAAEVLYTSASPIVQQAVSPAGDLVALLAEDRTLTLYSVRERLIRIRIDGKGAEHAAG</sequence>
<accession>A0A0S4TNN8</accession>
<dbReference type="AlphaFoldDB" id="A0A0S4TNN8"/>